<evidence type="ECO:0000313" key="2">
    <source>
        <dbReference type="Proteomes" id="UP000324194"/>
    </source>
</evidence>
<accession>A0A5E4PH93</accession>
<dbReference type="RefSeq" id="WP_197737295.1">
    <property type="nucleotide sequence ID" value="NZ_LR699119.1"/>
</dbReference>
<keyword evidence="2" id="KW-1185">Reference proteome</keyword>
<proteinExistence type="predicted"/>
<dbReference type="KEGG" id="asip:AQUSIP_12660"/>
<sequence>MINKYRKKPVIIEAMQFTGNVAPFEVFVSCGRYSDDGTFYIKTAEGEMHVSLNDYVIKGIKGEFYPCKPDIFEMTYEKI</sequence>
<gene>
    <name evidence="1" type="ORF">AQUSIP_12660</name>
</gene>
<name>A0A5E4PH93_9COXI</name>
<organism evidence="1 2">
    <name type="scientific">Aquicella siphonis</name>
    <dbReference type="NCBI Taxonomy" id="254247"/>
    <lineage>
        <taxon>Bacteria</taxon>
        <taxon>Pseudomonadati</taxon>
        <taxon>Pseudomonadota</taxon>
        <taxon>Gammaproteobacteria</taxon>
        <taxon>Legionellales</taxon>
        <taxon>Coxiellaceae</taxon>
        <taxon>Aquicella</taxon>
    </lineage>
</organism>
<dbReference type="Proteomes" id="UP000324194">
    <property type="component" value="Chromosome 1"/>
</dbReference>
<evidence type="ECO:0000313" key="1">
    <source>
        <dbReference type="EMBL" id="VVC75965.1"/>
    </source>
</evidence>
<dbReference type="AlphaFoldDB" id="A0A5E4PH93"/>
<protein>
    <submittedName>
        <fullName evidence="1">Uncharacterized protein</fullName>
    </submittedName>
</protein>
<reference evidence="1 2" key="1">
    <citation type="submission" date="2019-08" db="EMBL/GenBank/DDBJ databases">
        <authorList>
            <person name="Guy L."/>
        </authorList>
    </citation>
    <scope>NUCLEOTIDE SEQUENCE [LARGE SCALE GENOMIC DNA]</scope>
    <source>
        <strain evidence="1 2">SGT-108</strain>
    </source>
</reference>
<dbReference type="EMBL" id="LR699119">
    <property type="protein sequence ID" value="VVC75965.1"/>
    <property type="molecule type" value="Genomic_DNA"/>
</dbReference>